<dbReference type="Gene3D" id="3.40.50.300">
    <property type="entry name" value="P-loop containing nucleotide triphosphate hydrolases"/>
    <property type="match status" value="1"/>
</dbReference>
<dbReference type="AlphaFoldDB" id="A0A929RW33"/>
<dbReference type="PANTHER" id="PTHR36451:SF1">
    <property type="entry name" value="OMEGA-HYDROXY-BETA-DIHYDROMENAQUINONE-9 SULFOTRANSFERASE STF3"/>
    <property type="match status" value="1"/>
</dbReference>
<comment type="caution">
    <text evidence="1">The sequence shown here is derived from an EMBL/GenBank/DDBJ whole genome shotgun (WGS) entry which is preliminary data.</text>
</comment>
<gene>
    <name evidence="1" type="ORF">HXK21_01755</name>
</gene>
<name>A0A929RW33_9BACT</name>
<dbReference type="InterPro" id="IPR052736">
    <property type="entry name" value="Stf3_sulfotransferase"/>
</dbReference>
<sequence length="369" mass="43883">MGLIEFSKLPVNNLVGADWKTFQAITNGQDIGKHYRTKYRLTKAVCRLLSLLTPLQEQRFQKKLAEKPLEHAPIFILGHWRSGTTFVHNVLSCDKHFGYNTTYQTVFPHLMMFGQSFFKQTMSWLMPSHRPTDNMELAVDLPQEEEFTMTNMMPYTYYNFWFLPQQMREYADRFLCFENIREEELRTFEETFVKIIKISLWNTGGTQFLSKNPPHTGRVRELVRMFPDAKFIYLMRNPYTVFESTRSFFTNTIRPLQLQDIAETELVDNILYVYEKLHKKYQSEKAFIPEGNLVELRFEDFESDAYAQTEMLYQKLSIPGWEEAQAAIKQYTDAKKGYKKNKYAYKPETVALVNRHWGDIVEHWNYEKL</sequence>
<dbReference type="PANTHER" id="PTHR36451">
    <property type="entry name" value="PAPS-DEPENDENT SULFOTRANSFERASE STF3"/>
    <property type="match status" value="1"/>
</dbReference>
<proteinExistence type="predicted"/>
<evidence type="ECO:0000313" key="1">
    <source>
        <dbReference type="EMBL" id="MBF0969756.1"/>
    </source>
</evidence>
<reference evidence="1" key="1">
    <citation type="submission" date="2020-04" db="EMBL/GenBank/DDBJ databases">
        <title>Deep metagenomics examines the oral microbiome during advanced dental caries in children, revealing novel taxa and co-occurrences with host molecules.</title>
        <authorList>
            <person name="Baker J.L."/>
            <person name="Morton J.T."/>
            <person name="Dinis M."/>
            <person name="Alvarez R."/>
            <person name="Tran N.C."/>
            <person name="Knight R."/>
            <person name="Edlund A."/>
        </authorList>
    </citation>
    <scope>NUCLEOTIDE SEQUENCE</scope>
    <source>
        <strain evidence="1">JCVI_34_bin.1</strain>
    </source>
</reference>
<dbReference type="RefSeq" id="WP_303762890.1">
    <property type="nucleotide sequence ID" value="NZ_JABZGR010000003.1"/>
</dbReference>
<dbReference type="Proteomes" id="UP000704068">
    <property type="component" value="Unassembled WGS sequence"/>
</dbReference>
<dbReference type="SUPFAM" id="SSF52540">
    <property type="entry name" value="P-loop containing nucleoside triphosphate hydrolases"/>
    <property type="match status" value="1"/>
</dbReference>
<dbReference type="InterPro" id="IPR027417">
    <property type="entry name" value="P-loop_NTPase"/>
</dbReference>
<dbReference type="EMBL" id="JABZGR010000003">
    <property type="protein sequence ID" value="MBF0969756.1"/>
    <property type="molecule type" value="Genomic_DNA"/>
</dbReference>
<accession>A0A929RW33</accession>
<evidence type="ECO:0000313" key="2">
    <source>
        <dbReference type="Proteomes" id="UP000704068"/>
    </source>
</evidence>
<dbReference type="Pfam" id="PF13469">
    <property type="entry name" value="Sulfotransfer_3"/>
    <property type="match status" value="1"/>
</dbReference>
<protein>
    <submittedName>
        <fullName evidence="1">Sulfotransferase</fullName>
    </submittedName>
</protein>
<organism evidence="1 2">
    <name type="scientific">Alloprevotella tannerae</name>
    <dbReference type="NCBI Taxonomy" id="76122"/>
    <lineage>
        <taxon>Bacteria</taxon>
        <taxon>Pseudomonadati</taxon>
        <taxon>Bacteroidota</taxon>
        <taxon>Bacteroidia</taxon>
        <taxon>Bacteroidales</taxon>
        <taxon>Prevotellaceae</taxon>
        <taxon>Alloprevotella</taxon>
    </lineage>
</organism>